<keyword evidence="1" id="KW-0238">DNA-binding</keyword>
<name>A0A1A8BE87_NOTKA</name>
<proteinExistence type="predicted"/>
<organism evidence="1">
    <name type="scientific">Nothobranchius kadleci</name>
    <name type="common">African annual killifish</name>
    <dbReference type="NCBI Taxonomy" id="1051664"/>
    <lineage>
        <taxon>Eukaryota</taxon>
        <taxon>Metazoa</taxon>
        <taxon>Chordata</taxon>
        <taxon>Craniata</taxon>
        <taxon>Vertebrata</taxon>
        <taxon>Euteleostomi</taxon>
        <taxon>Actinopterygii</taxon>
        <taxon>Neopterygii</taxon>
        <taxon>Teleostei</taxon>
        <taxon>Neoteleostei</taxon>
        <taxon>Acanthomorphata</taxon>
        <taxon>Ovalentaria</taxon>
        <taxon>Atherinomorphae</taxon>
        <taxon>Cyprinodontiformes</taxon>
        <taxon>Nothobranchiidae</taxon>
        <taxon>Nothobranchius</taxon>
    </lineage>
</organism>
<feature type="non-terminal residue" evidence="1">
    <location>
        <position position="89"/>
    </location>
</feature>
<evidence type="ECO:0000313" key="1">
    <source>
        <dbReference type="EMBL" id="SBP65544.1"/>
    </source>
</evidence>
<dbReference type="EMBL" id="HADZ01001603">
    <property type="protein sequence ID" value="SBP65544.1"/>
    <property type="molecule type" value="Transcribed_RNA"/>
</dbReference>
<sequence length="89" mass="11195">MMMMMTMMKRRGRFWQKRRQWRMKELSTSGRRRNLLVTWSKWSWGIIKRKRRRNQQVKRREQQTVKKTRTASGRAVMVLGHQRRWCQTN</sequence>
<protein>
    <submittedName>
        <fullName evidence="1">Zinc finger E-box binding homeobox 1a</fullName>
    </submittedName>
</protein>
<gene>
    <name evidence="1" type="primary">ZEB1A</name>
</gene>
<reference evidence="1" key="2">
    <citation type="submission" date="2016-06" db="EMBL/GenBank/DDBJ databases">
        <title>The genome of a short-lived fish provides insights into sex chromosome evolution and the genetic control of aging.</title>
        <authorList>
            <person name="Reichwald K."/>
            <person name="Felder M."/>
            <person name="Petzold A."/>
            <person name="Koch P."/>
            <person name="Groth M."/>
            <person name="Platzer M."/>
        </authorList>
    </citation>
    <scope>NUCLEOTIDE SEQUENCE</scope>
    <source>
        <tissue evidence="1">Brain</tissue>
    </source>
</reference>
<reference evidence="1" key="1">
    <citation type="submission" date="2016-05" db="EMBL/GenBank/DDBJ databases">
        <authorList>
            <person name="Lavstsen T."/>
            <person name="Jespersen J.S."/>
        </authorList>
    </citation>
    <scope>NUCLEOTIDE SEQUENCE</scope>
    <source>
        <tissue evidence="1">Brain</tissue>
    </source>
</reference>
<dbReference type="AlphaFoldDB" id="A0A1A8BE87"/>
<keyword evidence="1" id="KW-0371">Homeobox</keyword>
<dbReference type="GO" id="GO:0003677">
    <property type="term" value="F:DNA binding"/>
    <property type="evidence" value="ECO:0007669"/>
    <property type="project" value="UniProtKB-KW"/>
</dbReference>
<accession>A0A1A8BE87</accession>